<feature type="transmembrane region" description="Helical" evidence="9">
    <location>
        <begin position="36"/>
        <end position="58"/>
    </location>
</feature>
<dbReference type="RefSeq" id="WP_092422670.1">
    <property type="nucleotide sequence ID" value="NZ_FPCK01000001.1"/>
</dbReference>
<feature type="transmembrane region" description="Helical" evidence="9">
    <location>
        <begin position="146"/>
        <end position="171"/>
    </location>
</feature>
<feature type="transmembrane region" description="Helical" evidence="9">
    <location>
        <begin position="191"/>
        <end position="210"/>
    </location>
</feature>
<evidence type="ECO:0000256" key="4">
    <source>
        <dbReference type="ARBA" id="ARBA00022692"/>
    </source>
</evidence>
<sequence length="300" mass="31662">MSIATSAGKQNKASLVLSRTGRGLKGALSKLSREPVGLFGFIVLAILVIVAIFAPLLAPYSATAQNLSNTLQPPSWQHLAGTDEFGRDILSRLIYGTRITIQTVMAVTLIVGPVGMLVGIIAGFVGGRTDAILMRFTDIVLSFPSLILALAFAAALGAGLETAIVAISLTGWPPIARLARAETLIVRNTDYVAAARLYGASPMRLLFLYIAPMCIPSVVVRLTLNMAGIILTAAALGFLGLGAQPPAPEWGAMISSGRQFMLDSWWVAVMPGLAILLTSLAFNLVGDALRDILDPRHARS</sequence>
<dbReference type="STRING" id="429728.SAMN05216456_1388"/>
<keyword evidence="12" id="KW-1185">Reference proteome</keyword>
<feature type="transmembrane region" description="Helical" evidence="9">
    <location>
        <begin position="264"/>
        <end position="286"/>
    </location>
</feature>
<keyword evidence="2 9" id="KW-0813">Transport</keyword>
<accession>A0A1I7NAK6</accession>
<evidence type="ECO:0000256" key="1">
    <source>
        <dbReference type="ARBA" id="ARBA00004651"/>
    </source>
</evidence>
<evidence type="ECO:0000256" key="9">
    <source>
        <dbReference type="RuleBase" id="RU363032"/>
    </source>
</evidence>
<dbReference type="Gene3D" id="1.10.3720.10">
    <property type="entry name" value="MetI-like"/>
    <property type="match status" value="1"/>
</dbReference>
<dbReference type="Pfam" id="PF12911">
    <property type="entry name" value="OppC_N"/>
    <property type="match status" value="1"/>
</dbReference>
<dbReference type="OrthoDB" id="9805884at2"/>
<feature type="transmembrane region" description="Helical" evidence="9">
    <location>
        <begin position="222"/>
        <end position="244"/>
    </location>
</feature>
<proteinExistence type="inferred from homology"/>
<dbReference type="AlphaFoldDB" id="A0A1I7NAK6"/>
<dbReference type="GO" id="GO:0015031">
    <property type="term" value="P:protein transport"/>
    <property type="evidence" value="ECO:0007669"/>
    <property type="project" value="UniProtKB-KW"/>
</dbReference>
<evidence type="ECO:0000256" key="8">
    <source>
        <dbReference type="ARBA" id="ARBA00023136"/>
    </source>
</evidence>
<feature type="transmembrane region" description="Helical" evidence="9">
    <location>
        <begin position="99"/>
        <end position="125"/>
    </location>
</feature>
<keyword evidence="7 9" id="KW-1133">Transmembrane helix</keyword>
<dbReference type="CDD" id="cd06261">
    <property type="entry name" value="TM_PBP2"/>
    <property type="match status" value="1"/>
</dbReference>
<dbReference type="PROSITE" id="PS50928">
    <property type="entry name" value="ABC_TM1"/>
    <property type="match status" value="1"/>
</dbReference>
<evidence type="ECO:0000256" key="5">
    <source>
        <dbReference type="ARBA" id="ARBA00022856"/>
    </source>
</evidence>
<reference evidence="11 12" key="1">
    <citation type="submission" date="2016-10" db="EMBL/GenBank/DDBJ databases">
        <authorList>
            <person name="de Groot N.N."/>
        </authorList>
    </citation>
    <scope>NUCLEOTIDE SEQUENCE [LARGE SCALE GENOMIC DNA]</scope>
    <source>
        <strain evidence="11 12">IPL20</strain>
    </source>
</reference>
<dbReference type="InterPro" id="IPR000515">
    <property type="entry name" value="MetI-like"/>
</dbReference>
<dbReference type="Proteomes" id="UP000199074">
    <property type="component" value="Unassembled WGS sequence"/>
</dbReference>
<dbReference type="InterPro" id="IPR035906">
    <property type="entry name" value="MetI-like_sf"/>
</dbReference>
<dbReference type="PANTHER" id="PTHR43386">
    <property type="entry name" value="OLIGOPEPTIDE TRANSPORT SYSTEM PERMEASE PROTEIN APPC"/>
    <property type="match status" value="1"/>
</dbReference>
<evidence type="ECO:0000256" key="6">
    <source>
        <dbReference type="ARBA" id="ARBA00022927"/>
    </source>
</evidence>
<dbReference type="Pfam" id="PF00528">
    <property type="entry name" value="BPD_transp_1"/>
    <property type="match status" value="1"/>
</dbReference>
<keyword evidence="3" id="KW-1003">Cell membrane</keyword>
<evidence type="ECO:0000256" key="3">
    <source>
        <dbReference type="ARBA" id="ARBA00022475"/>
    </source>
</evidence>
<keyword evidence="8 9" id="KW-0472">Membrane</keyword>
<dbReference type="GO" id="GO:0071916">
    <property type="term" value="F:dipeptide transmembrane transporter activity"/>
    <property type="evidence" value="ECO:0007669"/>
    <property type="project" value="TreeGrafter"/>
</dbReference>
<dbReference type="InterPro" id="IPR050366">
    <property type="entry name" value="BP-dependent_transpt_permease"/>
</dbReference>
<comment type="subcellular location">
    <subcellularLocation>
        <location evidence="1 9">Cell membrane</location>
        <topology evidence="1 9">Multi-pass membrane protein</topology>
    </subcellularLocation>
</comment>
<comment type="similarity">
    <text evidence="9">Belongs to the binding-protein-dependent transport system permease family.</text>
</comment>
<dbReference type="PANTHER" id="PTHR43386:SF1">
    <property type="entry name" value="D,D-DIPEPTIDE TRANSPORT SYSTEM PERMEASE PROTEIN DDPC-RELATED"/>
    <property type="match status" value="1"/>
</dbReference>
<keyword evidence="6" id="KW-0653">Protein transport</keyword>
<gene>
    <name evidence="11" type="ORF">SAMN05216456_1388</name>
</gene>
<organism evidence="11 12">
    <name type="scientific">Devosia crocina</name>
    <dbReference type="NCBI Taxonomy" id="429728"/>
    <lineage>
        <taxon>Bacteria</taxon>
        <taxon>Pseudomonadati</taxon>
        <taxon>Pseudomonadota</taxon>
        <taxon>Alphaproteobacteria</taxon>
        <taxon>Hyphomicrobiales</taxon>
        <taxon>Devosiaceae</taxon>
        <taxon>Devosia</taxon>
    </lineage>
</organism>
<evidence type="ECO:0000256" key="2">
    <source>
        <dbReference type="ARBA" id="ARBA00022448"/>
    </source>
</evidence>
<evidence type="ECO:0000313" key="11">
    <source>
        <dbReference type="EMBL" id="SFV31586.1"/>
    </source>
</evidence>
<keyword evidence="5" id="KW-0571">Peptide transport</keyword>
<dbReference type="EMBL" id="FPCK01000001">
    <property type="protein sequence ID" value="SFV31586.1"/>
    <property type="molecule type" value="Genomic_DNA"/>
</dbReference>
<evidence type="ECO:0000256" key="7">
    <source>
        <dbReference type="ARBA" id="ARBA00022989"/>
    </source>
</evidence>
<evidence type="ECO:0000313" key="12">
    <source>
        <dbReference type="Proteomes" id="UP000199074"/>
    </source>
</evidence>
<protein>
    <submittedName>
        <fullName evidence="11">Peptide/nickel transport system permease protein</fullName>
    </submittedName>
</protein>
<name>A0A1I7NAK6_9HYPH</name>
<keyword evidence="4 9" id="KW-0812">Transmembrane</keyword>
<dbReference type="GO" id="GO:0005886">
    <property type="term" value="C:plasma membrane"/>
    <property type="evidence" value="ECO:0007669"/>
    <property type="project" value="UniProtKB-SubCell"/>
</dbReference>
<dbReference type="SUPFAM" id="SSF161098">
    <property type="entry name" value="MetI-like"/>
    <property type="match status" value="1"/>
</dbReference>
<evidence type="ECO:0000259" key="10">
    <source>
        <dbReference type="PROSITE" id="PS50928"/>
    </source>
</evidence>
<feature type="domain" description="ABC transmembrane type-1" evidence="10">
    <location>
        <begin position="101"/>
        <end position="286"/>
    </location>
</feature>
<dbReference type="InterPro" id="IPR025966">
    <property type="entry name" value="OppC_N"/>
</dbReference>